<comment type="subcellular location">
    <subcellularLocation>
        <location evidence="1">Nucleus</location>
    </subcellularLocation>
</comment>
<dbReference type="EMBL" id="JH767133">
    <property type="protein sequence ID" value="EQC42189.1"/>
    <property type="molecule type" value="Genomic_DNA"/>
</dbReference>
<evidence type="ECO:0000256" key="4">
    <source>
        <dbReference type="ARBA" id="ARBA00022833"/>
    </source>
</evidence>
<dbReference type="GO" id="GO:0008270">
    <property type="term" value="F:zinc ion binding"/>
    <property type="evidence" value="ECO:0007669"/>
    <property type="project" value="UniProtKB-KW"/>
</dbReference>
<evidence type="ECO:0000313" key="8">
    <source>
        <dbReference type="Proteomes" id="UP000030762"/>
    </source>
</evidence>
<dbReference type="InterPro" id="IPR036957">
    <property type="entry name" value="Znf_PARP_sf"/>
</dbReference>
<keyword evidence="2" id="KW-0479">Metal-binding</keyword>
<keyword evidence="8" id="KW-1185">Reference proteome</keyword>
<dbReference type="Proteomes" id="UP000030762">
    <property type="component" value="Unassembled WGS sequence"/>
</dbReference>
<dbReference type="SUPFAM" id="SSF57716">
    <property type="entry name" value="Glucocorticoid receptor-like (DNA-binding domain)"/>
    <property type="match status" value="1"/>
</dbReference>
<sequence>MAALNPWTRHATPILGRATTSTSQCRSCDARIEQGEIRVGVIFQHVKGYIALDWHHLTCCASPHLLASVDGYELLTECEKDAIETYAKSTNVVVA</sequence>
<dbReference type="SMART" id="SM01336">
    <property type="entry name" value="zf-PARP"/>
    <property type="match status" value="1"/>
</dbReference>
<gene>
    <name evidence="7" type="ORF">SDRG_01028</name>
</gene>
<evidence type="ECO:0000256" key="3">
    <source>
        <dbReference type="ARBA" id="ARBA00022771"/>
    </source>
</evidence>
<accession>T0QVD9</accession>
<keyword evidence="5" id="KW-0539">Nucleus</keyword>
<feature type="domain" description="PARP-type" evidence="6">
    <location>
        <begin position="18"/>
        <end position="59"/>
    </location>
</feature>
<protein>
    <recommendedName>
        <fullName evidence="6">PARP-type domain-containing protein</fullName>
    </recommendedName>
</protein>
<dbReference type="AlphaFoldDB" id="T0QVD9"/>
<evidence type="ECO:0000256" key="5">
    <source>
        <dbReference type="ARBA" id="ARBA00023242"/>
    </source>
</evidence>
<keyword evidence="3" id="KW-0863">Zinc-finger</keyword>
<dbReference type="InterPro" id="IPR001510">
    <property type="entry name" value="Znf_PARP"/>
</dbReference>
<dbReference type="GO" id="GO:0003677">
    <property type="term" value="F:DNA binding"/>
    <property type="evidence" value="ECO:0007669"/>
    <property type="project" value="InterPro"/>
</dbReference>
<keyword evidence="4" id="KW-0862">Zinc</keyword>
<evidence type="ECO:0000313" key="7">
    <source>
        <dbReference type="EMBL" id="EQC42189.1"/>
    </source>
</evidence>
<dbReference type="GeneID" id="19941755"/>
<reference evidence="7 8" key="1">
    <citation type="submission" date="2012-04" db="EMBL/GenBank/DDBJ databases">
        <title>The Genome Sequence of Saprolegnia declina VS20.</title>
        <authorList>
            <consortium name="The Broad Institute Genome Sequencing Platform"/>
            <person name="Russ C."/>
            <person name="Nusbaum C."/>
            <person name="Tyler B."/>
            <person name="van West P."/>
            <person name="Dieguez-Uribeondo J."/>
            <person name="de Bruijn I."/>
            <person name="Tripathy S."/>
            <person name="Jiang R."/>
            <person name="Young S.K."/>
            <person name="Zeng Q."/>
            <person name="Gargeya S."/>
            <person name="Fitzgerald M."/>
            <person name="Haas B."/>
            <person name="Abouelleil A."/>
            <person name="Alvarado L."/>
            <person name="Arachchi H.M."/>
            <person name="Berlin A."/>
            <person name="Chapman S.B."/>
            <person name="Goldberg J."/>
            <person name="Griggs A."/>
            <person name="Gujja S."/>
            <person name="Hansen M."/>
            <person name="Howarth C."/>
            <person name="Imamovic A."/>
            <person name="Larimer J."/>
            <person name="McCowen C."/>
            <person name="Montmayeur A."/>
            <person name="Murphy C."/>
            <person name="Neiman D."/>
            <person name="Pearson M."/>
            <person name="Priest M."/>
            <person name="Roberts A."/>
            <person name="Saif S."/>
            <person name="Shea T."/>
            <person name="Sisk P."/>
            <person name="Sykes S."/>
            <person name="Wortman J."/>
            <person name="Nusbaum C."/>
            <person name="Birren B."/>
        </authorList>
    </citation>
    <scope>NUCLEOTIDE SEQUENCE [LARGE SCALE GENOMIC DNA]</scope>
    <source>
        <strain evidence="7 8">VS20</strain>
    </source>
</reference>
<dbReference type="eggNOG" id="ENOG502SA82">
    <property type="taxonomic scope" value="Eukaryota"/>
</dbReference>
<dbReference type="GO" id="GO:0005634">
    <property type="term" value="C:nucleus"/>
    <property type="evidence" value="ECO:0007669"/>
    <property type="project" value="UniProtKB-SubCell"/>
</dbReference>
<organism evidence="7 8">
    <name type="scientific">Saprolegnia diclina (strain VS20)</name>
    <dbReference type="NCBI Taxonomy" id="1156394"/>
    <lineage>
        <taxon>Eukaryota</taxon>
        <taxon>Sar</taxon>
        <taxon>Stramenopiles</taxon>
        <taxon>Oomycota</taxon>
        <taxon>Saprolegniomycetes</taxon>
        <taxon>Saprolegniales</taxon>
        <taxon>Saprolegniaceae</taxon>
        <taxon>Saprolegnia</taxon>
    </lineage>
</organism>
<dbReference type="Gene3D" id="3.30.1740.10">
    <property type="entry name" value="Zinc finger, PARP-type"/>
    <property type="match status" value="1"/>
</dbReference>
<evidence type="ECO:0000259" key="6">
    <source>
        <dbReference type="PROSITE" id="PS50064"/>
    </source>
</evidence>
<evidence type="ECO:0000256" key="2">
    <source>
        <dbReference type="ARBA" id="ARBA00022723"/>
    </source>
</evidence>
<evidence type="ECO:0000256" key="1">
    <source>
        <dbReference type="ARBA" id="ARBA00004123"/>
    </source>
</evidence>
<proteinExistence type="predicted"/>
<dbReference type="RefSeq" id="XP_008604758.1">
    <property type="nucleotide sequence ID" value="XM_008606536.1"/>
</dbReference>
<dbReference type="PROSITE" id="PS50064">
    <property type="entry name" value="ZF_PARP_2"/>
    <property type="match status" value="1"/>
</dbReference>
<dbReference type="VEuPathDB" id="FungiDB:SDRG_01028"/>
<name>T0QVD9_SAPDV</name>
<dbReference type="OMA" id="CEKDAIE"/>
<dbReference type="InParanoid" id="T0QVD9"/>
<dbReference type="OrthoDB" id="19045at2759"/>